<keyword evidence="8" id="KW-0482">Metalloprotease</keyword>
<dbReference type="KEGG" id="bgok:Pr1d_47830"/>
<dbReference type="GO" id="GO:0006508">
    <property type="term" value="P:proteolysis"/>
    <property type="evidence" value="ECO:0007669"/>
    <property type="project" value="UniProtKB-KW"/>
</dbReference>
<keyword evidence="6" id="KW-0378">Hydrolase</keyword>
<protein>
    <submittedName>
        <fullName evidence="10">Matrixin</fullName>
    </submittedName>
</protein>
<evidence type="ECO:0000256" key="1">
    <source>
        <dbReference type="ARBA" id="ARBA00001947"/>
    </source>
</evidence>
<proteinExistence type="inferred from homology"/>
<dbReference type="Pfam" id="PF00413">
    <property type="entry name" value="Peptidase_M10"/>
    <property type="match status" value="1"/>
</dbReference>
<dbReference type="GO" id="GO:0004222">
    <property type="term" value="F:metalloendopeptidase activity"/>
    <property type="evidence" value="ECO:0007669"/>
    <property type="project" value="InterPro"/>
</dbReference>
<name>A0A5B9QEH0_9BACT</name>
<dbReference type="PANTHER" id="PTHR10201:SF291">
    <property type="entry name" value="MATRIX METALLOPROTEINASE 1, ISOFORM C-RELATED"/>
    <property type="match status" value="1"/>
</dbReference>
<reference evidence="10 11" key="1">
    <citation type="submission" date="2019-08" db="EMBL/GenBank/DDBJ databases">
        <title>Deep-cultivation of Planctomycetes and their phenomic and genomic characterization uncovers novel biology.</title>
        <authorList>
            <person name="Wiegand S."/>
            <person name="Jogler M."/>
            <person name="Boedeker C."/>
            <person name="Pinto D."/>
            <person name="Vollmers J."/>
            <person name="Rivas-Marin E."/>
            <person name="Kohn T."/>
            <person name="Peeters S.H."/>
            <person name="Heuer A."/>
            <person name="Rast P."/>
            <person name="Oberbeckmann S."/>
            <person name="Bunk B."/>
            <person name="Jeske O."/>
            <person name="Meyerdierks A."/>
            <person name="Storesund J.E."/>
            <person name="Kallscheuer N."/>
            <person name="Luecker S."/>
            <person name="Lage O.M."/>
            <person name="Pohl T."/>
            <person name="Merkel B.J."/>
            <person name="Hornburger P."/>
            <person name="Mueller R.-W."/>
            <person name="Bruemmer F."/>
            <person name="Labrenz M."/>
            <person name="Spormann A.M."/>
            <person name="Op den Camp H."/>
            <person name="Overmann J."/>
            <person name="Amann R."/>
            <person name="Jetten M.S.M."/>
            <person name="Mascher T."/>
            <person name="Medema M.H."/>
            <person name="Devos D.P."/>
            <person name="Kaster A.-K."/>
            <person name="Ovreas L."/>
            <person name="Rohde M."/>
            <person name="Galperin M.Y."/>
            <person name="Jogler C."/>
        </authorList>
    </citation>
    <scope>NUCLEOTIDE SEQUENCE [LARGE SCALE GENOMIC DNA]</scope>
    <source>
        <strain evidence="10 11">Pr1d</strain>
    </source>
</reference>
<dbReference type="InterPro" id="IPR001818">
    <property type="entry name" value="Pept_M10_metallopeptidase"/>
</dbReference>
<evidence type="ECO:0000313" key="11">
    <source>
        <dbReference type="Proteomes" id="UP000323917"/>
    </source>
</evidence>
<keyword evidence="4" id="KW-0479">Metal-binding</keyword>
<evidence type="ECO:0000256" key="2">
    <source>
        <dbReference type="ARBA" id="ARBA00010370"/>
    </source>
</evidence>
<keyword evidence="7" id="KW-0862">Zinc</keyword>
<dbReference type="PANTHER" id="PTHR10201">
    <property type="entry name" value="MATRIX METALLOPROTEINASE"/>
    <property type="match status" value="1"/>
</dbReference>
<dbReference type="PRINTS" id="PR00138">
    <property type="entry name" value="MATRIXIN"/>
</dbReference>
<dbReference type="AlphaFoldDB" id="A0A5B9QEH0"/>
<dbReference type="InterPro" id="IPR018247">
    <property type="entry name" value="EF_Hand_1_Ca_BS"/>
</dbReference>
<evidence type="ECO:0000256" key="5">
    <source>
        <dbReference type="ARBA" id="ARBA00022729"/>
    </source>
</evidence>
<keyword evidence="3" id="KW-0645">Protease</keyword>
<evidence type="ECO:0000259" key="9">
    <source>
        <dbReference type="SMART" id="SM00235"/>
    </source>
</evidence>
<keyword evidence="5" id="KW-0732">Signal</keyword>
<accession>A0A5B9QEH0</accession>
<dbReference type="EMBL" id="CP042913">
    <property type="protein sequence ID" value="QEG37437.1"/>
    <property type="molecule type" value="Genomic_DNA"/>
</dbReference>
<feature type="domain" description="Peptidase metallopeptidase" evidence="9">
    <location>
        <begin position="59"/>
        <end position="231"/>
    </location>
</feature>
<dbReference type="InterPro" id="IPR024079">
    <property type="entry name" value="MetalloPept_cat_dom_sf"/>
</dbReference>
<evidence type="ECO:0000313" key="10">
    <source>
        <dbReference type="EMBL" id="QEG37437.1"/>
    </source>
</evidence>
<evidence type="ECO:0000256" key="6">
    <source>
        <dbReference type="ARBA" id="ARBA00022801"/>
    </source>
</evidence>
<dbReference type="Gene3D" id="3.40.390.10">
    <property type="entry name" value="Collagenase (Catalytic Domain)"/>
    <property type="match status" value="1"/>
</dbReference>
<evidence type="ECO:0000256" key="4">
    <source>
        <dbReference type="ARBA" id="ARBA00022723"/>
    </source>
</evidence>
<comment type="similarity">
    <text evidence="2">Belongs to the peptidase M10A family.</text>
</comment>
<evidence type="ECO:0000256" key="3">
    <source>
        <dbReference type="ARBA" id="ARBA00022670"/>
    </source>
</evidence>
<keyword evidence="11" id="KW-1185">Reference proteome</keyword>
<dbReference type="RefSeq" id="WP_148075680.1">
    <property type="nucleotide sequence ID" value="NZ_CP042913.1"/>
</dbReference>
<dbReference type="InterPro" id="IPR006026">
    <property type="entry name" value="Peptidase_Metallo"/>
</dbReference>
<dbReference type="SUPFAM" id="SSF55486">
    <property type="entry name" value="Metalloproteases ('zincins'), catalytic domain"/>
    <property type="match status" value="1"/>
</dbReference>
<evidence type="ECO:0000256" key="7">
    <source>
        <dbReference type="ARBA" id="ARBA00022833"/>
    </source>
</evidence>
<dbReference type="GO" id="GO:0031012">
    <property type="term" value="C:extracellular matrix"/>
    <property type="evidence" value="ECO:0007669"/>
    <property type="project" value="InterPro"/>
</dbReference>
<dbReference type="Proteomes" id="UP000323917">
    <property type="component" value="Chromosome"/>
</dbReference>
<dbReference type="Gene3D" id="2.60.120.380">
    <property type="match status" value="1"/>
</dbReference>
<gene>
    <name evidence="10" type="ORF">Pr1d_47830</name>
</gene>
<dbReference type="GO" id="GO:0030198">
    <property type="term" value="P:extracellular matrix organization"/>
    <property type="evidence" value="ECO:0007669"/>
    <property type="project" value="TreeGrafter"/>
</dbReference>
<dbReference type="InterPro" id="IPR021190">
    <property type="entry name" value="Pept_M10A"/>
</dbReference>
<dbReference type="GO" id="GO:0008270">
    <property type="term" value="F:zinc ion binding"/>
    <property type="evidence" value="ECO:0007669"/>
    <property type="project" value="InterPro"/>
</dbReference>
<dbReference type="SMART" id="SM00235">
    <property type="entry name" value="ZnMc"/>
    <property type="match status" value="1"/>
</dbReference>
<sequence length="478" mass="51224">MQNRSVLSLCVLLVVWLSWQVETNYAFFSNGRWTFTATDGPTGTSGSPTTLTWSIVPDGTPIPGRNPSNLIAFFDGLYGSGDGGIDLQTRPWFKDVVAASFDRWTALSGLTFQYEQQDDGATLGNFSGILETRGDIRLGGTFLDGQGGTSAQAGFIPNGDITVDTGDSLFYANPTDNFLNLRNTLTHEVGHSLGLGHIDSTASFLMEPSYNGTFDGPQIDDLRGVHQLYGDSRERGSMGPQPNNTLETATNLGILADGQSLQIGTDITASTVITSSQTDFLSIANLNDVDFFSFTIESGSILNVVLTPSGPNYFEKISGAAGSQTITRSSQVSNLKFDIYGPASEGSAELLTTVDAAPIGQIETLQEFMLATAGEYFVRVSGSTNDVQLYKLSLSGEALSNGDFDEDGDVDGADFLDWQRGFGPLYGENDLAAWQNNYGIPLNTAAAVAVPEPPLLSLLYSALVVSYLFAPRCFSFWP</sequence>
<organism evidence="10 11">
    <name type="scientific">Bythopirellula goksoeyrii</name>
    <dbReference type="NCBI Taxonomy" id="1400387"/>
    <lineage>
        <taxon>Bacteria</taxon>
        <taxon>Pseudomonadati</taxon>
        <taxon>Planctomycetota</taxon>
        <taxon>Planctomycetia</taxon>
        <taxon>Pirellulales</taxon>
        <taxon>Lacipirellulaceae</taxon>
        <taxon>Bythopirellula</taxon>
    </lineage>
</organism>
<evidence type="ECO:0000256" key="8">
    <source>
        <dbReference type="ARBA" id="ARBA00023049"/>
    </source>
</evidence>
<dbReference type="OrthoDB" id="252952at2"/>
<dbReference type="GO" id="GO:0030574">
    <property type="term" value="P:collagen catabolic process"/>
    <property type="evidence" value="ECO:0007669"/>
    <property type="project" value="TreeGrafter"/>
</dbReference>
<dbReference type="PROSITE" id="PS00018">
    <property type="entry name" value="EF_HAND_1"/>
    <property type="match status" value="1"/>
</dbReference>
<comment type="cofactor">
    <cofactor evidence="1">
        <name>Zn(2+)</name>
        <dbReference type="ChEBI" id="CHEBI:29105"/>
    </cofactor>
</comment>